<dbReference type="AlphaFoldDB" id="A0A9Q0N566"/>
<evidence type="ECO:0000313" key="2">
    <source>
        <dbReference type="EMBL" id="KAJ6643726.1"/>
    </source>
</evidence>
<dbReference type="OrthoDB" id="3592703at2759"/>
<feature type="domain" description="SCP2" evidence="1">
    <location>
        <begin position="9"/>
        <end position="109"/>
    </location>
</feature>
<dbReference type="GO" id="GO:0005829">
    <property type="term" value="C:cytosol"/>
    <property type="evidence" value="ECO:0007669"/>
    <property type="project" value="TreeGrafter"/>
</dbReference>
<proteinExistence type="predicted"/>
<gene>
    <name evidence="2" type="primary">Hsd17b4_2</name>
    <name evidence="2" type="ORF">Bhyg_08691</name>
</gene>
<dbReference type="EMBL" id="WJQU01000002">
    <property type="protein sequence ID" value="KAJ6643726.1"/>
    <property type="molecule type" value="Genomic_DNA"/>
</dbReference>
<organism evidence="2 3">
    <name type="scientific">Pseudolycoriella hygida</name>
    <dbReference type="NCBI Taxonomy" id="35572"/>
    <lineage>
        <taxon>Eukaryota</taxon>
        <taxon>Metazoa</taxon>
        <taxon>Ecdysozoa</taxon>
        <taxon>Arthropoda</taxon>
        <taxon>Hexapoda</taxon>
        <taxon>Insecta</taxon>
        <taxon>Pterygota</taxon>
        <taxon>Neoptera</taxon>
        <taxon>Endopterygota</taxon>
        <taxon>Diptera</taxon>
        <taxon>Nematocera</taxon>
        <taxon>Sciaroidea</taxon>
        <taxon>Sciaridae</taxon>
        <taxon>Pseudolycoriella</taxon>
    </lineage>
</organism>
<evidence type="ECO:0000313" key="3">
    <source>
        <dbReference type="Proteomes" id="UP001151699"/>
    </source>
</evidence>
<sequence>MSLQSDAIFTRIKDRVSADQAAAKAINAIFCYKITSNGKVAKEWTLDLKTGEVYEGAPKTKADTVLTVADQDMVDIALGRLNPQAAFMKGKLKITGNIMLTQKLVPLLKTEAKL</sequence>
<protein>
    <submittedName>
        <fullName evidence="2">Peroxisomal multifunctional enzyme type 2</fullName>
    </submittedName>
</protein>
<dbReference type="FunFam" id="3.30.1050.10:FF:000001">
    <property type="entry name" value="Putative Non-specific lipid-transfer protein"/>
    <property type="match status" value="1"/>
</dbReference>
<dbReference type="Pfam" id="PF02036">
    <property type="entry name" value="SCP2"/>
    <property type="match status" value="1"/>
</dbReference>
<reference evidence="2" key="1">
    <citation type="submission" date="2022-07" db="EMBL/GenBank/DDBJ databases">
        <authorList>
            <person name="Trinca V."/>
            <person name="Uliana J.V.C."/>
            <person name="Torres T.T."/>
            <person name="Ward R.J."/>
            <person name="Monesi N."/>
        </authorList>
    </citation>
    <scope>NUCLEOTIDE SEQUENCE</scope>
    <source>
        <strain evidence="2">HSMRA1968</strain>
        <tissue evidence="2">Whole embryos</tissue>
    </source>
</reference>
<dbReference type="Proteomes" id="UP001151699">
    <property type="component" value="Chromosome B"/>
</dbReference>
<dbReference type="InterPro" id="IPR003033">
    <property type="entry name" value="SCP2_sterol-bd_dom"/>
</dbReference>
<dbReference type="InterPro" id="IPR036527">
    <property type="entry name" value="SCP2_sterol-bd_dom_sf"/>
</dbReference>
<dbReference type="PANTHER" id="PTHR10094:SF25">
    <property type="entry name" value="SCP2 STEROL-BINDING DOMAIN-CONTAINING PROTEIN 1"/>
    <property type="match status" value="1"/>
</dbReference>
<name>A0A9Q0N566_9DIPT</name>
<accession>A0A9Q0N566</accession>
<dbReference type="Gene3D" id="3.30.1050.10">
    <property type="entry name" value="SCP2 sterol-binding domain"/>
    <property type="match status" value="1"/>
</dbReference>
<keyword evidence="3" id="KW-1185">Reference proteome</keyword>
<evidence type="ECO:0000259" key="1">
    <source>
        <dbReference type="Pfam" id="PF02036"/>
    </source>
</evidence>
<comment type="caution">
    <text evidence="2">The sequence shown here is derived from an EMBL/GenBank/DDBJ whole genome shotgun (WGS) entry which is preliminary data.</text>
</comment>
<dbReference type="SUPFAM" id="SSF55718">
    <property type="entry name" value="SCP-like"/>
    <property type="match status" value="1"/>
</dbReference>
<dbReference type="PANTHER" id="PTHR10094">
    <property type="entry name" value="STEROL CARRIER PROTEIN 2 SCP-2 FAMILY PROTEIN"/>
    <property type="match status" value="1"/>
</dbReference>